<dbReference type="EMBL" id="BAABFL010000065">
    <property type="protein sequence ID" value="GAA4648375.1"/>
    <property type="molecule type" value="Genomic_DNA"/>
</dbReference>
<evidence type="ECO:0000313" key="1">
    <source>
        <dbReference type="EMBL" id="GAA4648375.1"/>
    </source>
</evidence>
<evidence type="ECO:0008006" key="3">
    <source>
        <dbReference type="Google" id="ProtNLM"/>
    </source>
</evidence>
<dbReference type="Pfam" id="PF16137">
    <property type="entry name" value="DUF4845"/>
    <property type="match status" value="1"/>
</dbReference>
<sequence>MKGMKEQRGASMIAVVAWLAFAAFLFTCVIKFTPLYHDNFSVEKTLDSIEQRDGVEDAAVADIRDWLDRGFQVNNLPELIEDSAKVRREGNDIIIDVNYERRVPMIYNIDAVLTFKNSRKIRQ</sequence>
<organism evidence="1 2">
    <name type="scientific">Kistimonas scapharcae</name>
    <dbReference type="NCBI Taxonomy" id="1036133"/>
    <lineage>
        <taxon>Bacteria</taxon>
        <taxon>Pseudomonadati</taxon>
        <taxon>Pseudomonadota</taxon>
        <taxon>Gammaproteobacteria</taxon>
        <taxon>Oceanospirillales</taxon>
        <taxon>Endozoicomonadaceae</taxon>
        <taxon>Kistimonas</taxon>
    </lineage>
</organism>
<dbReference type="RefSeq" id="WP_345193964.1">
    <property type="nucleotide sequence ID" value="NZ_BAABFL010000065.1"/>
</dbReference>
<accession>A0ABP8UX05</accession>
<protein>
    <recommendedName>
        <fullName evidence="3">DUF4845 domain-containing protein</fullName>
    </recommendedName>
</protein>
<dbReference type="Proteomes" id="UP001500604">
    <property type="component" value="Unassembled WGS sequence"/>
</dbReference>
<dbReference type="InterPro" id="IPR032314">
    <property type="entry name" value="DUF4845"/>
</dbReference>
<name>A0ABP8UX05_9GAMM</name>
<evidence type="ECO:0000313" key="2">
    <source>
        <dbReference type="Proteomes" id="UP001500604"/>
    </source>
</evidence>
<keyword evidence="2" id="KW-1185">Reference proteome</keyword>
<gene>
    <name evidence="1" type="ORF">GCM10023116_06420</name>
</gene>
<reference evidence="2" key="1">
    <citation type="journal article" date="2019" name="Int. J. Syst. Evol. Microbiol.">
        <title>The Global Catalogue of Microorganisms (GCM) 10K type strain sequencing project: providing services to taxonomists for standard genome sequencing and annotation.</title>
        <authorList>
            <consortium name="The Broad Institute Genomics Platform"/>
            <consortium name="The Broad Institute Genome Sequencing Center for Infectious Disease"/>
            <person name="Wu L."/>
            <person name="Ma J."/>
        </authorList>
    </citation>
    <scope>NUCLEOTIDE SEQUENCE [LARGE SCALE GENOMIC DNA]</scope>
    <source>
        <strain evidence="2">JCM 17805</strain>
    </source>
</reference>
<proteinExistence type="predicted"/>
<comment type="caution">
    <text evidence="1">The sequence shown here is derived from an EMBL/GenBank/DDBJ whole genome shotgun (WGS) entry which is preliminary data.</text>
</comment>